<gene>
    <name evidence="1" type="ORF">NWE73_10435</name>
</gene>
<sequence length="111" mass="12729">MTENMSGNTHESSTEIYSLEWNKESVRALRLRLGWSKSDMARRLKCSLTDVEAFEEGQGSMQAQIKGELEIMYRQCQECSDEVKYTPASELALDKNALEQIEFSRVKADLE</sequence>
<dbReference type="EMBL" id="JANRMI010000003">
    <property type="protein sequence ID" value="MDG0816783.1"/>
    <property type="molecule type" value="Genomic_DNA"/>
</dbReference>
<dbReference type="Proteomes" id="UP001152321">
    <property type="component" value="Unassembled WGS sequence"/>
</dbReference>
<evidence type="ECO:0000313" key="1">
    <source>
        <dbReference type="EMBL" id="MDG0816783.1"/>
    </source>
</evidence>
<proteinExistence type="predicted"/>
<comment type="caution">
    <text evidence="1">The sequence shown here is derived from an EMBL/GenBank/DDBJ whole genome shotgun (WGS) entry which is preliminary data.</text>
</comment>
<organism evidence="1 2">
    <name type="scientific">Bdellovibrio svalbardensis</name>
    <dbReference type="NCBI Taxonomy" id="2972972"/>
    <lineage>
        <taxon>Bacteria</taxon>
        <taxon>Pseudomonadati</taxon>
        <taxon>Bdellovibrionota</taxon>
        <taxon>Bdellovibrionia</taxon>
        <taxon>Bdellovibrionales</taxon>
        <taxon>Pseudobdellovibrionaceae</taxon>
        <taxon>Bdellovibrio</taxon>
    </lineage>
</organism>
<reference evidence="1" key="1">
    <citation type="submission" date="2022-08" db="EMBL/GenBank/DDBJ databases">
        <title>Novel Bdellovibrio Species Isolated from Svalbard: Designation Bdellovibrio svalbardensis.</title>
        <authorList>
            <person name="Mitchell R.J."/>
            <person name="Choi S.Y."/>
        </authorList>
    </citation>
    <scope>NUCLEOTIDE SEQUENCE</scope>
    <source>
        <strain evidence="1">PAP01</strain>
    </source>
</reference>
<dbReference type="InterPro" id="IPR010982">
    <property type="entry name" value="Lambda_DNA-bd_dom_sf"/>
</dbReference>
<keyword evidence="2" id="KW-1185">Reference proteome</keyword>
<dbReference type="Gene3D" id="1.10.260.40">
    <property type="entry name" value="lambda repressor-like DNA-binding domains"/>
    <property type="match status" value="1"/>
</dbReference>
<accession>A0ABT6DNS0</accession>
<evidence type="ECO:0000313" key="2">
    <source>
        <dbReference type="Proteomes" id="UP001152321"/>
    </source>
</evidence>
<protein>
    <submittedName>
        <fullName evidence="1">XRE family transcriptional regulator</fullName>
    </submittedName>
</protein>
<name>A0ABT6DNS0_9BACT</name>
<dbReference type="RefSeq" id="WP_277578261.1">
    <property type="nucleotide sequence ID" value="NZ_JANRMI010000003.1"/>
</dbReference>